<feature type="domain" description="Glycosyl hydrolase family 98 putative carbohydrate-binding module" evidence="3">
    <location>
        <begin position="113"/>
        <end position="271"/>
    </location>
</feature>
<evidence type="ECO:0000313" key="5">
    <source>
        <dbReference type="Proteomes" id="UP001652445"/>
    </source>
</evidence>
<dbReference type="InterPro" id="IPR008979">
    <property type="entry name" value="Galactose-bd-like_sf"/>
</dbReference>
<dbReference type="InterPro" id="IPR013222">
    <property type="entry name" value="Glyco_hyd_98_carb-bd"/>
</dbReference>
<reference evidence="4 5" key="1">
    <citation type="submission" date="2022-09" db="EMBL/GenBank/DDBJ databases">
        <authorList>
            <person name="Han X.L."/>
            <person name="Wang Q."/>
            <person name="Lu T."/>
        </authorList>
    </citation>
    <scope>NUCLEOTIDE SEQUENCE [LARGE SCALE GENOMIC DNA]</scope>
    <source>
        <strain evidence="4 5">WQ 127069</strain>
    </source>
</reference>
<dbReference type="SUPFAM" id="SSF49785">
    <property type="entry name" value="Galactose-binding domain-like"/>
    <property type="match status" value="1"/>
</dbReference>
<dbReference type="InterPro" id="IPR036582">
    <property type="entry name" value="Mao_N_sf"/>
</dbReference>
<feature type="region of interest" description="Disordered" evidence="1">
    <location>
        <begin position="93"/>
        <end position="112"/>
    </location>
</feature>
<evidence type="ECO:0000256" key="1">
    <source>
        <dbReference type="SAM" id="MobiDB-lite"/>
    </source>
</evidence>
<feature type="compositionally biased region" description="Low complexity" evidence="1">
    <location>
        <begin position="102"/>
        <end position="112"/>
    </location>
</feature>
<feature type="chain" id="PRO_5046467858" evidence="2">
    <location>
        <begin position="24"/>
        <end position="271"/>
    </location>
</feature>
<keyword evidence="5" id="KW-1185">Reference proteome</keyword>
<organism evidence="4 5">
    <name type="scientific">Paenibacillus baimaensis</name>
    <dbReference type="NCBI Taxonomy" id="2982185"/>
    <lineage>
        <taxon>Bacteria</taxon>
        <taxon>Bacillati</taxon>
        <taxon>Bacillota</taxon>
        <taxon>Bacilli</taxon>
        <taxon>Bacillales</taxon>
        <taxon>Paenibacillaceae</taxon>
        <taxon>Paenibacillus</taxon>
    </lineage>
</organism>
<protein>
    <submittedName>
        <fullName evidence="4">NPCBM/NEW2 domain-containing protein</fullName>
    </submittedName>
</protein>
<dbReference type="Gene3D" id="3.30.457.10">
    <property type="entry name" value="Copper amine oxidase-like, N-terminal domain"/>
    <property type="match status" value="1"/>
</dbReference>
<feature type="signal peptide" evidence="2">
    <location>
        <begin position="1"/>
        <end position="23"/>
    </location>
</feature>
<dbReference type="Pfam" id="PF08305">
    <property type="entry name" value="NPCBM"/>
    <property type="match status" value="1"/>
</dbReference>
<evidence type="ECO:0000313" key="4">
    <source>
        <dbReference type="EMBL" id="MCU6793988.1"/>
    </source>
</evidence>
<dbReference type="SUPFAM" id="SSF55383">
    <property type="entry name" value="Copper amine oxidase, domain N"/>
    <property type="match status" value="1"/>
</dbReference>
<dbReference type="SMART" id="SM00776">
    <property type="entry name" value="NPCBM"/>
    <property type="match status" value="1"/>
</dbReference>
<accession>A0ABT2UH74</accession>
<sequence>MKSFLIGFTACFLLLGTAGYAVASTGGTQIEVFFKSLHYVFEGTAKTPLPDQKGFIYNGTTYIPLRFIGEALDKDVQWDGMTDTISVKTKTMESTPSLNTIPPTATPDTSATSSDNISLSAFSFISAENDLPGLLSLNKWTKQNTASSKIFHIGSQTYSNGLGVYVHNTVPPTWRKDGGIITYDLKGQYKRLTGVIGIDRNKLTYLDIIATGTFKVVADGNEVFSATDLQEGKDPANVDIDVTNVKMLKLYFNSDRVNLLNMVFGDAKLTK</sequence>
<dbReference type="InterPro" id="IPR038637">
    <property type="entry name" value="NPCBM_sf"/>
</dbReference>
<gene>
    <name evidence="4" type="ORF">OB236_17945</name>
</gene>
<evidence type="ECO:0000256" key="2">
    <source>
        <dbReference type="SAM" id="SignalP"/>
    </source>
</evidence>
<keyword evidence="2" id="KW-0732">Signal</keyword>
<name>A0ABT2UH74_9BACL</name>
<dbReference type="InterPro" id="IPR012854">
    <property type="entry name" value="Cu_amine_oxidase-like_N"/>
</dbReference>
<dbReference type="Pfam" id="PF07833">
    <property type="entry name" value="Cu_amine_oxidN1"/>
    <property type="match status" value="1"/>
</dbReference>
<dbReference type="Gene3D" id="2.60.120.1060">
    <property type="entry name" value="NPCBM/NEW2 domain"/>
    <property type="match status" value="1"/>
</dbReference>
<dbReference type="EMBL" id="JAOQIO010000074">
    <property type="protein sequence ID" value="MCU6793988.1"/>
    <property type="molecule type" value="Genomic_DNA"/>
</dbReference>
<comment type="caution">
    <text evidence="4">The sequence shown here is derived from an EMBL/GenBank/DDBJ whole genome shotgun (WGS) entry which is preliminary data.</text>
</comment>
<proteinExistence type="predicted"/>
<dbReference type="Proteomes" id="UP001652445">
    <property type="component" value="Unassembled WGS sequence"/>
</dbReference>
<evidence type="ECO:0000259" key="3">
    <source>
        <dbReference type="SMART" id="SM00776"/>
    </source>
</evidence>